<comment type="caution">
    <text evidence="3">The sequence shown here is derived from an EMBL/GenBank/DDBJ whole genome shotgun (WGS) entry which is preliminary data.</text>
</comment>
<evidence type="ECO:0000256" key="1">
    <source>
        <dbReference type="SAM" id="MobiDB-lite"/>
    </source>
</evidence>
<dbReference type="Proteomes" id="UP001610334">
    <property type="component" value="Unassembled WGS sequence"/>
</dbReference>
<dbReference type="PANTHER" id="PTHR46590:SF2">
    <property type="entry name" value="CRAL_TRIO DOMAIN PROTEIN (AFU_ORTHOLOGUE AFUA_4G13930)-RELATED"/>
    <property type="match status" value="1"/>
</dbReference>
<evidence type="ECO:0000313" key="4">
    <source>
        <dbReference type="Proteomes" id="UP001610334"/>
    </source>
</evidence>
<dbReference type="Pfam" id="PF00650">
    <property type="entry name" value="CRAL_TRIO"/>
    <property type="match status" value="1"/>
</dbReference>
<dbReference type="InterPro" id="IPR011074">
    <property type="entry name" value="CRAL/TRIO_N_dom"/>
</dbReference>
<gene>
    <name evidence="3" type="ORF">BJX63DRAFT_387092</name>
</gene>
<feature type="compositionally biased region" description="Low complexity" evidence="1">
    <location>
        <begin position="134"/>
        <end position="149"/>
    </location>
</feature>
<dbReference type="InterPro" id="IPR036273">
    <property type="entry name" value="CRAL/TRIO_N_dom_sf"/>
</dbReference>
<evidence type="ECO:0000313" key="3">
    <source>
        <dbReference type="EMBL" id="KAL2816685.1"/>
    </source>
</evidence>
<accession>A0ABR4HMH1</accession>
<proteinExistence type="predicted"/>
<protein>
    <submittedName>
        <fullName evidence="3">CRAL-TRIO domain-containing protein</fullName>
    </submittedName>
</protein>
<name>A0ABR4HMH1_9EURO</name>
<dbReference type="EMBL" id="JBFXLT010000021">
    <property type="protein sequence ID" value="KAL2816685.1"/>
    <property type="molecule type" value="Genomic_DNA"/>
</dbReference>
<dbReference type="SUPFAM" id="SSF46938">
    <property type="entry name" value="CRAL/TRIO N-terminal domain"/>
    <property type="match status" value="1"/>
</dbReference>
<feature type="domain" description="CRAL-TRIO" evidence="2">
    <location>
        <begin position="293"/>
        <end position="452"/>
    </location>
</feature>
<evidence type="ECO:0000259" key="2">
    <source>
        <dbReference type="PROSITE" id="PS50191"/>
    </source>
</evidence>
<dbReference type="PANTHER" id="PTHR46590">
    <property type="entry name" value="PHOSPHATIDYLINOSITOL TRANSFER PROTEIN CSR1-RELATED"/>
    <property type="match status" value="1"/>
</dbReference>
<dbReference type="PROSITE" id="PS50191">
    <property type="entry name" value="CRAL_TRIO"/>
    <property type="match status" value="1"/>
</dbReference>
<dbReference type="SUPFAM" id="SSF52087">
    <property type="entry name" value="CRAL/TRIO domain"/>
    <property type="match status" value="1"/>
</dbReference>
<dbReference type="CDD" id="cd00170">
    <property type="entry name" value="SEC14"/>
    <property type="match status" value="1"/>
</dbReference>
<dbReference type="InterPro" id="IPR036865">
    <property type="entry name" value="CRAL-TRIO_dom_sf"/>
</dbReference>
<dbReference type="InterPro" id="IPR001251">
    <property type="entry name" value="CRAL-TRIO_dom"/>
</dbReference>
<feature type="region of interest" description="Disordered" evidence="1">
    <location>
        <begin position="127"/>
        <end position="150"/>
    </location>
</feature>
<keyword evidence="4" id="KW-1185">Reference proteome</keyword>
<dbReference type="Pfam" id="PF03765">
    <property type="entry name" value="CRAL_TRIO_N"/>
    <property type="match status" value="1"/>
</dbReference>
<dbReference type="Gene3D" id="3.40.525.10">
    <property type="entry name" value="CRAL-TRIO lipid binding domain"/>
    <property type="match status" value="1"/>
</dbReference>
<organism evidence="3 4">
    <name type="scientific">Aspergillus granulosus</name>
    <dbReference type="NCBI Taxonomy" id="176169"/>
    <lineage>
        <taxon>Eukaryota</taxon>
        <taxon>Fungi</taxon>
        <taxon>Dikarya</taxon>
        <taxon>Ascomycota</taxon>
        <taxon>Pezizomycotina</taxon>
        <taxon>Eurotiomycetes</taxon>
        <taxon>Eurotiomycetidae</taxon>
        <taxon>Eurotiales</taxon>
        <taxon>Aspergillaceae</taxon>
        <taxon>Aspergillus</taxon>
        <taxon>Aspergillus subgen. Nidulantes</taxon>
    </lineage>
</organism>
<dbReference type="SMART" id="SM00516">
    <property type="entry name" value="SEC14"/>
    <property type="match status" value="1"/>
</dbReference>
<sequence length="556" mass="61729">MWNQSGSTLGGIFIDNAVPVPVAALVPAVHLRFHLWFQSLLSIPLPSVPSLRRNVAMAVLPTSGYVGTLTPTEEAKLQEFWTLLFTTVASLLSAVYDVPKPQGSPNDLFKLLNNIKEPTVDGILDALKSKPSETNGTNGTNGTSNGTNGAVAEESLDKAESLVNKADGKTILDQLSKEKVTKAHLTTLAADMHKAGLHDAEIKCMEKILTKMSLAEMCFALLKMAKQEHPDTLLLRFLRARKWDVNKAFGMMANAIYWRQTFQVDDDVVPKGELHAWNQAHDTSISKAEQKEGKDFIAQLEMGKSYLHGLDRQGRPVNIVRVKLHKPGAQTAAALERYIVHVIESTRILVAPPVETGTILFDMTGFTLGNMEYHPVKFIIQCFEANYPESLGLLLIHNAPWIFSGIWKIIHGWMDPVVASKVQFTKNINDLDKFIPREKIPKELGGDQDFTYKYIEPVTDENAIMADKAAGDSAMVHRMMTGLSFVAATAAWISASADARKGGSASEEETKKHLAERRDEVIERFRQSYWKLDPYVRARALIDRRGAIKDGVVHDF</sequence>
<reference evidence="3 4" key="1">
    <citation type="submission" date="2024-07" db="EMBL/GenBank/DDBJ databases">
        <title>Section-level genome sequencing and comparative genomics of Aspergillus sections Usti and Cavernicolus.</title>
        <authorList>
            <consortium name="Lawrence Berkeley National Laboratory"/>
            <person name="Nybo J.L."/>
            <person name="Vesth T.C."/>
            <person name="Theobald S."/>
            <person name="Frisvad J.C."/>
            <person name="Larsen T.O."/>
            <person name="Kjaerboelling I."/>
            <person name="Rothschild-Mancinelli K."/>
            <person name="Lyhne E.K."/>
            <person name="Kogle M.E."/>
            <person name="Barry K."/>
            <person name="Clum A."/>
            <person name="Na H."/>
            <person name="Ledsgaard L."/>
            <person name="Lin J."/>
            <person name="Lipzen A."/>
            <person name="Kuo A."/>
            <person name="Riley R."/>
            <person name="Mondo S."/>
            <person name="Labutti K."/>
            <person name="Haridas S."/>
            <person name="Pangalinan J."/>
            <person name="Salamov A.A."/>
            <person name="Simmons B.A."/>
            <person name="Magnuson J.K."/>
            <person name="Chen J."/>
            <person name="Drula E."/>
            <person name="Henrissat B."/>
            <person name="Wiebenga A."/>
            <person name="Lubbers R.J."/>
            <person name="Gomes A.C."/>
            <person name="Makela M.R."/>
            <person name="Stajich J."/>
            <person name="Grigoriev I.V."/>
            <person name="Mortensen U.H."/>
            <person name="De Vries R.P."/>
            <person name="Baker S.E."/>
            <person name="Andersen M.R."/>
        </authorList>
    </citation>
    <scope>NUCLEOTIDE SEQUENCE [LARGE SCALE GENOMIC DNA]</scope>
    <source>
        <strain evidence="3 4">CBS 588.65</strain>
    </source>
</reference>
<dbReference type="InterPro" id="IPR052432">
    <property type="entry name" value="PITP/CRAL-TRIO"/>
</dbReference>
<dbReference type="SMART" id="SM01100">
    <property type="entry name" value="CRAL_TRIO_N"/>
    <property type="match status" value="1"/>
</dbReference>